<name>A0A7K0BNX1_9ACTN</name>
<evidence type="ECO:0000313" key="2">
    <source>
        <dbReference type="EMBL" id="MQY02888.1"/>
    </source>
</evidence>
<evidence type="ECO:0000313" key="3">
    <source>
        <dbReference type="Proteomes" id="UP000487268"/>
    </source>
</evidence>
<feature type="region of interest" description="Disordered" evidence="1">
    <location>
        <begin position="1"/>
        <end position="28"/>
    </location>
</feature>
<dbReference type="OrthoDB" id="9930108at2"/>
<organism evidence="2 3">
    <name type="scientific">Actinomadura macrotermitis</name>
    <dbReference type="NCBI Taxonomy" id="2585200"/>
    <lineage>
        <taxon>Bacteria</taxon>
        <taxon>Bacillati</taxon>
        <taxon>Actinomycetota</taxon>
        <taxon>Actinomycetes</taxon>
        <taxon>Streptosporangiales</taxon>
        <taxon>Thermomonosporaceae</taxon>
        <taxon>Actinomadura</taxon>
    </lineage>
</organism>
<proteinExistence type="predicted"/>
<sequence>MTSSFFGAQPPPAPPAPADDPGSSGRPSGRRRSYFLLLIAVVLIGGLAQTPPGQAALRAAGVAGGPGPYSELAFPAPEQLPRELVSGAEGASVAFSIRNVTGATHTYRWTVSLDSAGRSRPVAQGTTPLVDRATTVVTPKVTVACAPGPVSVTVRLDGGQRIAYRADCVPVTTGRLG</sequence>
<dbReference type="Proteomes" id="UP000487268">
    <property type="component" value="Unassembled WGS sequence"/>
</dbReference>
<comment type="caution">
    <text evidence="2">The sequence shown here is derived from an EMBL/GenBank/DDBJ whole genome shotgun (WGS) entry which is preliminary data.</text>
</comment>
<reference evidence="2 3" key="1">
    <citation type="submission" date="2019-10" db="EMBL/GenBank/DDBJ databases">
        <title>Actinomadura rubteroloni sp. nov. and Actinomadura macrotermitis sp. nov., isolated from the gut of fungus growing-termite Macrotermes natalensis.</title>
        <authorList>
            <person name="Benndorf R."/>
            <person name="Martin K."/>
            <person name="Kuefner M."/>
            <person name="De Beer W."/>
            <person name="Kaster A.-K."/>
            <person name="Vollmers J."/>
            <person name="Poulsen M."/>
            <person name="Beemelmanns C."/>
        </authorList>
    </citation>
    <scope>NUCLEOTIDE SEQUENCE [LARGE SCALE GENOMIC DNA]</scope>
    <source>
        <strain evidence="2 3">RB68</strain>
    </source>
</reference>
<accession>A0A7K0BNX1</accession>
<protein>
    <submittedName>
        <fullName evidence="2">Uncharacterized protein</fullName>
    </submittedName>
</protein>
<dbReference type="EMBL" id="WEGH01000001">
    <property type="protein sequence ID" value="MQY02888.1"/>
    <property type="molecule type" value="Genomic_DNA"/>
</dbReference>
<dbReference type="AlphaFoldDB" id="A0A7K0BNX1"/>
<dbReference type="RefSeq" id="WP_153530958.1">
    <property type="nucleotide sequence ID" value="NZ_WEGH01000001.1"/>
</dbReference>
<gene>
    <name evidence="2" type="ORF">ACRB68_09230</name>
</gene>
<keyword evidence="3" id="KW-1185">Reference proteome</keyword>
<evidence type="ECO:0000256" key="1">
    <source>
        <dbReference type="SAM" id="MobiDB-lite"/>
    </source>
</evidence>
<feature type="compositionally biased region" description="Pro residues" evidence="1">
    <location>
        <begin position="9"/>
        <end position="18"/>
    </location>
</feature>